<name>A0A926P0H6_9HYPH</name>
<dbReference type="Gene3D" id="2.70.50.50">
    <property type="entry name" value="chitin-binding protein cbp21"/>
    <property type="match status" value="1"/>
</dbReference>
<protein>
    <submittedName>
        <fullName evidence="3">Lytic polysaccharide monooxygenase</fullName>
    </submittedName>
</protein>
<dbReference type="Pfam" id="PF03067">
    <property type="entry name" value="LPMO_10"/>
    <property type="match status" value="1"/>
</dbReference>
<dbReference type="InterPro" id="IPR051024">
    <property type="entry name" value="GlcNAc_Chitin_IntDeg"/>
</dbReference>
<dbReference type="RefSeq" id="WP_190294474.1">
    <property type="nucleotide sequence ID" value="NZ_JABFCZ010000110.1"/>
</dbReference>
<keyword evidence="3" id="KW-0503">Monooxygenase</keyword>
<dbReference type="GO" id="GO:0004497">
    <property type="term" value="F:monooxygenase activity"/>
    <property type="evidence" value="ECO:0007669"/>
    <property type="project" value="UniProtKB-KW"/>
</dbReference>
<sequence length="141" mass="15858">SQAFYDWNGINQANANGNHQAVVPDGKLCSGNNPTFRGLNLERSDWQTTPIQPDANGRFTFVFKATAPHATRDWKFFVTRAGWQPGSPLRWADLQEFCSLGNTPLSADGTYKLQCTLPQRSGQHVIYNTWQRADSTEAFYT</sequence>
<evidence type="ECO:0000313" key="4">
    <source>
        <dbReference type="Proteomes" id="UP000598467"/>
    </source>
</evidence>
<feature type="domain" description="Chitin-binding type-4" evidence="2">
    <location>
        <begin position="2"/>
        <end position="140"/>
    </location>
</feature>
<dbReference type="AlphaFoldDB" id="A0A926P0H6"/>
<gene>
    <name evidence="3" type="ORF">HK439_26550</name>
</gene>
<dbReference type="Proteomes" id="UP000598467">
    <property type="component" value="Unassembled WGS sequence"/>
</dbReference>
<organism evidence="3 4">
    <name type="scientific">Roseibium aggregatum</name>
    <dbReference type="NCBI Taxonomy" id="187304"/>
    <lineage>
        <taxon>Bacteria</taxon>
        <taxon>Pseudomonadati</taxon>
        <taxon>Pseudomonadota</taxon>
        <taxon>Alphaproteobacteria</taxon>
        <taxon>Hyphomicrobiales</taxon>
        <taxon>Stappiaceae</taxon>
        <taxon>Roseibium</taxon>
    </lineage>
</organism>
<dbReference type="InterPro" id="IPR004302">
    <property type="entry name" value="Cellulose/chitin-bd_N"/>
</dbReference>
<dbReference type="InterPro" id="IPR014756">
    <property type="entry name" value="Ig_E-set"/>
</dbReference>
<keyword evidence="1" id="KW-0732">Signal</keyword>
<evidence type="ECO:0000313" key="3">
    <source>
        <dbReference type="EMBL" id="MBD1549814.1"/>
    </source>
</evidence>
<reference evidence="3" key="1">
    <citation type="submission" date="2020-05" db="EMBL/GenBank/DDBJ databases">
        <title>Identification of trans-AT polyketide cluster in two marine bacteria, producers of a novel glutaramide-containing polyketide sesbanimide D and analogs.</title>
        <authorList>
            <person name="Kacar D."/>
            <person name="Rodriguez P."/>
            <person name="Canedo L."/>
            <person name="Gonzalez E."/>
            <person name="Galan B."/>
            <person name="De La Calle F."/>
            <person name="Garcia J.L."/>
        </authorList>
    </citation>
    <scope>NUCLEOTIDE SEQUENCE</scope>
    <source>
        <strain evidence="3">PHM038</strain>
    </source>
</reference>
<dbReference type="EMBL" id="JABFCZ010000110">
    <property type="protein sequence ID" value="MBD1549814.1"/>
    <property type="molecule type" value="Genomic_DNA"/>
</dbReference>
<feature type="non-terminal residue" evidence="3">
    <location>
        <position position="141"/>
    </location>
</feature>
<dbReference type="CDD" id="cd21177">
    <property type="entry name" value="LPMO_AA10"/>
    <property type="match status" value="1"/>
</dbReference>
<dbReference type="PANTHER" id="PTHR34823:SF1">
    <property type="entry name" value="CHITIN-BINDING TYPE-4 DOMAIN-CONTAINING PROTEIN"/>
    <property type="match status" value="1"/>
</dbReference>
<proteinExistence type="predicted"/>
<dbReference type="PANTHER" id="PTHR34823">
    <property type="entry name" value="GLCNAC-BINDING PROTEIN A"/>
    <property type="match status" value="1"/>
</dbReference>
<evidence type="ECO:0000256" key="1">
    <source>
        <dbReference type="ARBA" id="ARBA00022729"/>
    </source>
</evidence>
<keyword evidence="3" id="KW-0560">Oxidoreductase</keyword>
<comment type="caution">
    <text evidence="3">The sequence shown here is derived from an EMBL/GenBank/DDBJ whole genome shotgun (WGS) entry which is preliminary data.</text>
</comment>
<evidence type="ECO:0000259" key="2">
    <source>
        <dbReference type="Pfam" id="PF03067"/>
    </source>
</evidence>
<dbReference type="SUPFAM" id="SSF81296">
    <property type="entry name" value="E set domains"/>
    <property type="match status" value="1"/>
</dbReference>
<feature type="non-terminal residue" evidence="3">
    <location>
        <position position="1"/>
    </location>
</feature>
<accession>A0A926P0H6</accession>